<dbReference type="FunFam" id="3.40.50.1470:FF:000001">
    <property type="entry name" value="Peptidyl-tRNA hydrolase"/>
    <property type="match status" value="1"/>
</dbReference>
<dbReference type="PROSITE" id="PS01196">
    <property type="entry name" value="PEPT_TRNA_HYDROL_2"/>
    <property type="match status" value="1"/>
</dbReference>
<evidence type="ECO:0000313" key="9">
    <source>
        <dbReference type="Proteomes" id="UP000178449"/>
    </source>
</evidence>
<dbReference type="GO" id="GO:0000049">
    <property type="term" value="F:tRNA binding"/>
    <property type="evidence" value="ECO:0007669"/>
    <property type="project" value="UniProtKB-UniRule"/>
</dbReference>
<dbReference type="InterPro" id="IPR018171">
    <property type="entry name" value="Pept_tRNA_hydro_CS"/>
</dbReference>
<dbReference type="HAMAP" id="MF_00083">
    <property type="entry name" value="Pept_tRNA_hydro_bact"/>
    <property type="match status" value="1"/>
</dbReference>
<feature type="active site" description="Proton acceptor" evidence="7">
    <location>
        <position position="19"/>
    </location>
</feature>
<evidence type="ECO:0000256" key="1">
    <source>
        <dbReference type="ARBA" id="ARBA00013260"/>
    </source>
</evidence>
<dbReference type="GO" id="GO:0004045">
    <property type="term" value="F:peptidyl-tRNA hydrolase activity"/>
    <property type="evidence" value="ECO:0007669"/>
    <property type="project" value="UniProtKB-UniRule"/>
</dbReference>
<evidence type="ECO:0000256" key="7">
    <source>
        <dbReference type="HAMAP-Rule" id="MF_00083"/>
    </source>
</evidence>
<dbReference type="NCBIfam" id="TIGR00447">
    <property type="entry name" value="pth"/>
    <property type="match status" value="1"/>
</dbReference>
<keyword evidence="4 7" id="KW-0694">RNA-binding</keyword>
<sequence>MRLVCGLGNPGQEYEGTPHNAGFLALDKFAERLKLGPWKLGHQGLLIKDNLEGSPFVLLKPQTFMNRSGQSLSACARFFKVELADILVVSDDLDLETGRLRYRQKGGHGGHNGLKDIIAHLGGDGFERLRIGIGRPQKGNVTGHVLGKAKGESKELLELAANEAAEQIKNFIGHKPVHIESKTLEAPCP</sequence>
<dbReference type="EC" id="3.1.1.29" evidence="1 7"/>
<keyword evidence="2 7" id="KW-0820">tRNA-binding</keyword>
<reference evidence="8 9" key="1">
    <citation type="journal article" date="2016" name="Nat. Commun.">
        <title>Thousands of microbial genomes shed light on interconnected biogeochemical processes in an aquifer system.</title>
        <authorList>
            <person name="Anantharaman K."/>
            <person name="Brown C.T."/>
            <person name="Hug L.A."/>
            <person name="Sharon I."/>
            <person name="Castelle C.J."/>
            <person name="Probst A.J."/>
            <person name="Thomas B.C."/>
            <person name="Singh A."/>
            <person name="Wilkins M.J."/>
            <person name="Karaoz U."/>
            <person name="Brodie E.L."/>
            <person name="Williams K.H."/>
            <person name="Hubbard S.S."/>
            <person name="Banfield J.F."/>
        </authorList>
    </citation>
    <scope>NUCLEOTIDE SEQUENCE [LARGE SCALE GENOMIC DNA]</scope>
</reference>
<keyword evidence="3 7" id="KW-0378">Hydrolase</keyword>
<feature type="binding site" evidence="7">
    <location>
        <position position="64"/>
    </location>
    <ligand>
        <name>tRNA</name>
        <dbReference type="ChEBI" id="CHEBI:17843"/>
    </ligand>
</feature>
<dbReference type="GO" id="GO:0072344">
    <property type="term" value="P:rescue of stalled ribosome"/>
    <property type="evidence" value="ECO:0007669"/>
    <property type="project" value="UniProtKB-UniRule"/>
</dbReference>
<accession>A0A1F6G9T5</accession>
<evidence type="ECO:0000256" key="4">
    <source>
        <dbReference type="ARBA" id="ARBA00022884"/>
    </source>
</evidence>
<dbReference type="PANTHER" id="PTHR17224">
    <property type="entry name" value="PEPTIDYL-TRNA HYDROLASE"/>
    <property type="match status" value="1"/>
</dbReference>
<gene>
    <name evidence="7" type="primary">pth</name>
    <name evidence="8" type="ORF">A2527_05090</name>
</gene>
<dbReference type="Pfam" id="PF01195">
    <property type="entry name" value="Pept_tRNA_hydro"/>
    <property type="match status" value="1"/>
</dbReference>
<proteinExistence type="inferred from homology"/>
<evidence type="ECO:0000256" key="6">
    <source>
        <dbReference type="ARBA" id="ARBA00050038"/>
    </source>
</evidence>
<evidence type="ECO:0000256" key="5">
    <source>
        <dbReference type="ARBA" id="ARBA00038063"/>
    </source>
</evidence>
<comment type="function">
    <text evidence="7">Hydrolyzes ribosome-free peptidyl-tRNAs (with 1 or more amino acids incorporated), which drop off the ribosome during protein synthesis, or as a result of ribosome stalling.</text>
</comment>
<keyword evidence="7" id="KW-0963">Cytoplasm</keyword>
<dbReference type="InterPro" id="IPR001328">
    <property type="entry name" value="Pept_tRNA_hydro"/>
</dbReference>
<feature type="site" description="Stabilizes the basic form of H active site to accept a proton" evidence="7">
    <location>
        <position position="91"/>
    </location>
</feature>
<comment type="function">
    <text evidence="7">Catalyzes the release of premature peptidyl moieties from peptidyl-tRNA molecules trapped in stalled 50S ribosomal subunits, and thus maintains levels of free tRNAs and 50S ribosomes.</text>
</comment>
<feature type="binding site" evidence="7">
    <location>
        <position position="14"/>
    </location>
    <ligand>
        <name>tRNA</name>
        <dbReference type="ChEBI" id="CHEBI:17843"/>
    </ligand>
</feature>
<feature type="binding site" evidence="7">
    <location>
        <position position="66"/>
    </location>
    <ligand>
        <name>tRNA</name>
        <dbReference type="ChEBI" id="CHEBI:17843"/>
    </ligand>
</feature>
<dbReference type="STRING" id="1817772.A2527_05090"/>
<evidence type="ECO:0000256" key="2">
    <source>
        <dbReference type="ARBA" id="ARBA00022555"/>
    </source>
</evidence>
<dbReference type="PANTHER" id="PTHR17224:SF1">
    <property type="entry name" value="PEPTIDYL-TRNA HYDROLASE"/>
    <property type="match status" value="1"/>
</dbReference>
<dbReference type="GO" id="GO:0005737">
    <property type="term" value="C:cytoplasm"/>
    <property type="evidence" value="ECO:0007669"/>
    <property type="project" value="UniProtKB-SubCell"/>
</dbReference>
<dbReference type="AlphaFoldDB" id="A0A1F6G9T5"/>
<protein>
    <recommendedName>
        <fullName evidence="6 7">Peptidyl-tRNA hydrolase</fullName>
        <shortName evidence="7">Pth</shortName>
        <ecNumber evidence="1 7">3.1.1.29</ecNumber>
    </recommendedName>
</protein>
<dbReference type="CDD" id="cd00462">
    <property type="entry name" value="PTH"/>
    <property type="match status" value="1"/>
</dbReference>
<evidence type="ECO:0000256" key="3">
    <source>
        <dbReference type="ARBA" id="ARBA00022801"/>
    </source>
</evidence>
<dbReference type="Gene3D" id="3.40.50.1470">
    <property type="entry name" value="Peptidyl-tRNA hydrolase"/>
    <property type="match status" value="1"/>
</dbReference>
<name>A0A1F6G9T5_9PROT</name>
<feature type="site" description="Discriminates between blocked and unblocked aminoacyl-tRNA" evidence="7">
    <location>
        <position position="9"/>
    </location>
</feature>
<comment type="subunit">
    <text evidence="7">Monomer.</text>
</comment>
<comment type="caution">
    <text evidence="8">The sequence shown here is derived from an EMBL/GenBank/DDBJ whole genome shotgun (WGS) entry which is preliminary data.</text>
</comment>
<comment type="similarity">
    <text evidence="5 7">Belongs to the PTH family.</text>
</comment>
<dbReference type="SUPFAM" id="SSF53178">
    <property type="entry name" value="Peptidyl-tRNA hydrolase-like"/>
    <property type="match status" value="1"/>
</dbReference>
<feature type="binding site" evidence="7">
    <location>
        <position position="112"/>
    </location>
    <ligand>
        <name>tRNA</name>
        <dbReference type="ChEBI" id="CHEBI:17843"/>
    </ligand>
</feature>
<dbReference type="InterPro" id="IPR036416">
    <property type="entry name" value="Pept_tRNA_hydro_sf"/>
</dbReference>
<dbReference type="Proteomes" id="UP000178449">
    <property type="component" value="Unassembled WGS sequence"/>
</dbReference>
<evidence type="ECO:0000313" key="8">
    <source>
        <dbReference type="EMBL" id="OGG94880.1"/>
    </source>
</evidence>
<comment type="subcellular location">
    <subcellularLocation>
        <location evidence="7">Cytoplasm</location>
    </subcellularLocation>
</comment>
<organism evidence="8 9">
    <name type="scientific">Candidatus Lambdaproteobacteria bacterium RIFOXYD2_FULL_50_16</name>
    <dbReference type="NCBI Taxonomy" id="1817772"/>
    <lineage>
        <taxon>Bacteria</taxon>
        <taxon>Pseudomonadati</taxon>
        <taxon>Pseudomonadota</taxon>
        <taxon>Candidatus Lambdaproteobacteria</taxon>
    </lineage>
</organism>
<comment type="catalytic activity">
    <reaction evidence="7">
        <text>an N-acyl-L-alpha-aminoacyl-tRNA + H2O = an N-acyl-L-amino acid + a tRNA + H(+)</text>
        <dbReference type="Rhea" id="RHEA:54448"/>
        <dbReference type="Rhea" id="RHEA-COMP:10123"/>
        <dbReference type="Rhea" id="RHEA-COMP:13883"/>
        <dbReference type="ChEBI" id="CHEBI:15377"/>
        <dbReference type="ChEBI" id="CHEBI:15378"/>
        <dbReference type="ChEBI" id="CHEBI:59874"/>
        <dbReference type="ChEBI" id="CHEBI:78442"/>
        <dbReference type="ChEBI" id="CHEBI:138191"/>
        <dbReference type="EC" id="3.1.1.29"/>
    </reaction>
</comment>
<dbReference type="EMBL" id="MFNE01000032">
    <property type="protein sequence ID" value="OGG94880.1"/>
    <property type="molecule type" value="Genomic_DNA"/>
</dbReference>
<dbReference type="GO" id="GO:0006515">
    <property type="term" value="P:protein quality control for misfolded or incompletely synthesized proteins"/>
    <property type="evidence" value="ECO:0007669"/>
    <property type="project" value="UniProtKB-UniRule"/>
</dbReference>